<dbReference type="InterPro" id="IPR050639">
    <property type="entry name" value="SSR_resolvase"/>
</dbReference>
<dbReference type="EMBL" id="REGA01000009">
    <property type="protein sequence ID" value="RQG94327.1"/>
    <property type="molecule type" value="Genomic_DNA"/>
</dbReference>
<dbReference type="Gene3D" id="3.90.1750.20">
    <property type="entry name" value="Putative Large Serine Recombinase, Chain B, Domain 2"/>
    <property type="match status" value="1"/>
</dbReference>
<evidence type="ECO:0000313" key="5">
    <source>
        <dbReference type="Proteomes" id="UP000282323"/>
    </source>
</evidence>
<reference evidence="4 5" key="1">
    <citation type="submission" date="2018-10" db="EMBL/GenBank/DDBJ databases">
        <title>Natrarchaeobius chitinivorans gen. nov., sp. nov., and Natrarchaeobius haloalkaliphilus sp. nov., alkaliphilic, chitin-utilizing haloarchaea from hypersaline alkaline lakes.</title>
        <authorList>
            <person name="Sorokin D.Y."/>
            <person name="Elcheninov A.G."/>
            <person name="Kostrikina N.A."/>
            <person name="Bale N.J."/>
            <person name="Sinninghe Damste J.S."/>
            <person name="Khijniak T.V."/>
            <person name="Kublanov I.V."/>
            <person name="Toshchakov S.V."/>
        </authorList>
    </citation>
    <scope>NUCLEOTIDE SEQUENCE [LARGE SCALE GENOMIC DNA]</scope>
    <source>
        <strain evidence="4 5">AArcht4T</strain>
    </source>
</reference>
<name>A0A3N6LYX2_NATCH</name>
<dbReference type="Pfam" id="PF00239">
    <property type="entry name" value="Resolvase"/>
    <property type="match status" value="1"/>
</dbReference>
<dbReference type="PANTHER" id="PTHR30461:SF23">
    <property type="entry name" value="DNA RECOMBINASE-RELATED"/>
    <property type="match status" value="1"/>
</dbReference>
<dbReference type="Proteomes" id="UP000282323">
    <property type="component" value="Unassembled WGS sequence"/>
</dbReference>
<keyword evidence="5" id="KW-1185">Reference proteome</keyword>
<comment type="caution">
    <text evidence="4">The sequence shown here is derived from an EMBL/GenBank/DDBJ whole genome shotgun (WGS) entry which is preliminary data.</text>
</comment>
<dbReference type="PROSITE" id="PS51737">
    <property type="entry name" value="RECOMBINASE_DNA_BIND"/>
    <property type="match status" value="1"/>
</dbReference>
<dbReference type="AlphaFoldDB" id="A0A3N6LYX2"/>
<dbReference type="CDD" id="cd03768">
    <property type="entry name" value="SR_ResInv"/>
    <property type="match status" value="1"/>
</dbReference>
<dbReference type="Gene3D" id="3.40.50.1390">
    <property type="entry name" value="Resolvase, N-terminal catalytic domain"/>
    <property type="match status" value="1"/>
</dbReference>
<evidence type="ECO:0000313" key="4">
    <source>
        <dbReference type="EMBL" id="RQG94327.1"/>
    </source>
</evidence>
<protein>
    <submittedName>
        <fullName evidence="4">Recombinase family protein</fullName>
    </submittedName>
</protein>
<dbReference type="RefSeq" id="WP_124195911.1">
    <property type="nucleotide sequence ID" value="NZ_REGA01000009.1"/>
</dbReference>
<dbReference type="SUPFAM" id="SSF53041">
    <property type="entry name" value="Resolvase-like"/>
    <property type="match status" value="1"/>
</dbReference>
<organism evidence="4 5">
    <name type="scientific">Natrarchaeobius chitinivorans</name>
    <dbReference type="NCBI Taxonomy" id="1679083"/>
    <lineage>
        <taxon>Archaea</taxon>
        <taxon>Methanobacteriati</taxon>
        <taxon>Methanobacteriota</taxon>
        <taxon>Stenosarchaea group</taxon>
        <taxon>Halobacteria</taxon>
        <taxon>Halobacteriales</taxon>
        <taxon>Natrialbaceae</taxon>
        <taxon>Natrarchaeobius</taxon>
    </lineage>
</organism>
<evidence type="ECO:0000256" key="1">
    <source>
        <dbReference type="SAM" id="MobiDB-lite"/>
    </source>
</evidence>
<dbReference type="PANTHER" id="PTHR30461">
    <property type="entry name" value="DNA-INVERTASE FROM LAMBDOID PROPHAGE"/>
    <property type="match status" value="1"/>
</dbReference>
<feature type="domain" description="Recombinase" evidence="3">
    <location>
        <begin position="179"/>
        <end position="284"/>
    </location>
</feature>
<evidence type="ECO:0000259" key="2">
    <source>
        <dbReference type="PROSITE" id="PS51736"/>
    </source>
</evidence>
<gene>
    <name evidence="4" type="ORF">EA473_11475</name>
</gene>
<accession>A0A3N6LYX2</accession>
<dbReference type="SMART" id="SM00857">
    <property type="entry name" value="Resolvase"/>
    <property type="match status" value="1"/>
</dbReference>
<dbReference type="InterPro" id="IPR006119">
    <property type="entry name" value="Resolv_N"/>
</dbReference>
<feature type="domain" description="Resolvase/invertase-type recombinase catalytic" evidence="2">
    <location>
        <begin position="25"/>
        <end position="171"/>
    </location>
</feature>
<dbReference type="GO" id="GO:0000150">
    <property type="term" value="F:DNA strand exchange activity"/>
    <property type="evidence" value="ECO:0007669"/>
    <property type="project" value="InterPro"/>
</dbReference>
<dbReference type="PROSITE" id="PS51736">
    <property type="entry name" value="RECOMBINASES_3"/>
    <property type="match status" value="1"/>
</dbReference>
<proteinExistence type="predicted"/>
<evidence type="ECO:0000259" key="3">
    <source>
        <dbReference type="PROSITE" id="PS51737"/>
    </source>
</evidence>
<feature type="region of interest" description="Disordered" evidence="1">
    <location>
        <begin position="1"/>
        <end position="37"/>
    </location>
</feature>
<dbReference type="InterPro" id="IPR011109">
    <property type="entry name" value="DNA_bind_recombinase_dom"/>
</dbReference>
<feature type="compositionally biased region" description="Basic and acidic residues" evidence="1">
    <location>
        <begin position="1"/>
        <end position="12"/>
    </location>
</feature>
<dbReference type="Pfam" id="PF07508">
    <property type="entry name" value="Recombinase"/>
    <property type="match status" value="1"/>
</dbReference>
<dbReference type="InterPro" id="IPR036162">
    <property type="entry name" value="Resolvase-like_N_sf"/>
</dbReference>
<dbReference type="InterPro" id="IPR038109">
    <property type="entry name" value="DNA_bind_recomb_sf"/>
</dbReference>
<dbReference type="GO" id="GO:0003677">
    <property type="term" value="F:DNA binding"/>
    <property type="evidence" value="ECO:0007669"/>
    <property type="project" value="InterPro"/>
</dbReference>
<sequence>MDGTHIPKREESIAQSGSEDETELDAGIYARTSSPSQKSKYSIDEQINRCWEQCEAAGWSVEYVFFDKAESGRDVDRPQFQKMLEQAEAGRIDVVIFWKLDRFCRSLADLVRIEDKLRSWGVGLQSVTEYIDTTSPVGRFNFRNLASAAELESDLTSQRVQIGMYGLAKDHKWPNDHPPLGYEKTSEGRLEVNDEEASLVRRIFRIYLEERSMPQVAYLLNEKDLTTKKGERWCRQAVRTVLSNELYTGEYELADFNEYVDEYQIVSEDLFEAVVETRYRFQNSSNEMDSRRKKSKSEKILGHFKTMVERGDG</sequence>